<comment type="caution">
    <text evidence="1">The sequence shown here is derived from an EMBL/GenBank/DDBJ whole genome shotgun (WGS) entry which is preliminary data.</text>
</comment>
<evidence type="ECO:0000313" key="1">
    <source>
        <dbReference type="EMBL" id="GBM65327.1"/>
    </source>
</evidence>
<dbReference type="AlphaFoldDB" id="A0A4Y2HJ37"/>
<dbReference type="EMBL" id="BGPR01001972">
    <property type="protein sequence ID" value="GBM65327.1"/>
    <property type="molecule type" value="Genomic_DNA"/>
</dbReference>
<evidence type="ECO:0008006" key="3">
    <source>
        <dbReference type="Google" id="ProtNLM"/>
    </source>
</evidence>
<proteinExistence type="predicted"/>
<gene>
    <name evidence="1" type="ORF">AVEN_89694_1</name>
</gene>
<keyword evidence="2" id="KW-1185">Reference proteome</keyword>
<reference evidence="1 2" key="1">
    <citation type="journal article" date="2019" name="Sci. Rep.">
        <title>Orb-weaving spider Araneus ventricosus genome elucidates the spidroin gene catalogue.</title>
        <authorList>
            <person name="Kono N."/>
            <person name="Nakamura H."/>
            <person name="Ohtoshi R."/>
            <person name="Moran D.A.P."/>
            <person name="Shinohara A."/>
            <person name="Yoshida Y."/>
            <person name="Fujiwara M."/>
            <person name="Mori M."/>
            <person name="Tomita M."/>
            <person name="Arakawa K."/>
        </authorList>
    </citation>
    <scope>NUCLEOTIDE SEQUENCE [LARGE SCALE GENOMIC DNA]</scope>
</reference>
<dbReference type="GO" id="GO:0003676">
    <property type="term" value="F:nucleic acid binding"/>
    <property type="evidence" value="ECO:0007669"/>
    <property type="project" value="InterPro"/>
</dbReference>
<protein>
    <recommendedName>
        <fullName evidence="3">Transposase Tc1-like domain-containing protein</fullName>
    </recommendedName>
</protein>
<sequence>MAVVHHTAAEIQAAVGTIVIQQTITHRLLQGQLRARRPVACISPTPNHCHLRSEWCHARAHWRTEWRSVVFSDESRFCFGASDGRVLVRRRPGEHLQPTSLQP</sequence>
<dbReference type="InterPro" id="IPR036397">
    <property type="entry name" value="RNaseH_sf"/>
</dbReference>
<dbReference type="Gene3D" id="3.30.420.10">
    <property type="entry name" value="Ribonuclease H-like superfamily/Ribonuclease H"/>
    <property type="match status" value="1"/>
</dbReference>
<name>A0A4Y2HJ37_ARAVE</name>
<dbReference type="Proteomes" id="UP000499080">
    <property type="component" value="Unassembled WGS sequence"/>
</dbReference>
<organism evidence="1 2">
    <name type="scientific">Araneus ventricosus</name>
    <name type="common">Orbweaver spider</name>
    <name type="synonym">Epeira ventricosa</name>
    <dbReference type="NCBI Taxonomy" id="182803"/>
    <lineage>
        <taxon>Eukaryota</taxon>
        <taxon>Metazoa</taxon>
        <taxon>Ecdysozoa</taxon>
        <taxon>Arthropoda</taxon>
        <taxon>Chelicerata</taxon>
        <taxon>Arachnida</taxon>
        <taxon>Araneae</taxon>
        <taxon>Araneomorphae</taxon>
        <taxon>Entelegynae</taxon>
        <taxon>Araneoidea</taxon>
        <taxon>Araneidae</taxon>
        <taxon>Araneus</taxon>
    </lineage>
</organism>
<evidence type="ECO:0000313" key="2">
    <source>
        <dbReference type="Proteomes" id="UP000499080"/>
    </source>
</evidence>
<accession>A0A4Y2HJ37</accession>